<dbReference type="CDD" id="cd00144">
    <property type="entry name" value="MPP_PPP_family"/>
    <property type="match status" value="1"/>
</dbReference>
<feature type="domain" description="Calcineurin-like phosphoesterase" evidence="1">
    <location>
        <begin position="25"/>
        <end position="215"/>
    </location>
</feature>
<accession>A0A212Q050</accession>
<evidence type="ECO:0000313" key="2">
    <source>
        <dbReference type="EMBL" id="SNB52707.1"/>
    </source>
</evidence>
<dbReference type="Gene3D" id="3.60.21.10">
    <property type="match status" value="1"/>
</dbReference>
<evidence type="ECO:0000313" key="3">
    <source>
        <dbReference type="Proteomes" id="UP000198418"/>
    </source>
</evidence>
<dbReference type="PANTHER" id="PTHR42850:SF4">
    <property type="entry name" value="ZINC-DEPENDENT ENDOPOLYPHOSPHATASE"/>
    <property type="match status" value="1"/>
</dbReference>
<evidence type="ECO:0000259" key="1">
    <source>
        <dbReference type="Pfam" id="PF00149"/>
    </source>
</evidence>
<dbReference type="PANTHER" id="PTHR42850">
    <property type="entry name" value="METALLOPHOSPHOESTERASE"/>
    <property type="match status" value="1"/>
</dbReference>
<dbReference type="EMBL" id="FYDG01000001">
    <property type="protein sequence ID" value="SNB52707.1"/>
    <property type="molecule type" value="Genomic_DNA"/>
</dbReference>
<protein>
    <submittedName>
        <fullName evidence="2">Serine/threonine protein phosphatase 1</fullName>
    </submittedName>
</protein>
<dbReference type="GO" id="GO:0005737">
    <property type="term" value="C:cytoplasm"/>
    <property type="evidence" value="ECO:0007669"/>
    <property type="project" value="TreeGrafter"/>
</dbReference>
<dbReference type="SUPFAM" id="SSF56300">
    <property type="entry name" value="Metallo-dependent phosphatases"/>
    <property type="match status" value="1"/>
</dbReference>
<name>A0A212Q050_RHOAC</name>
<dbReference type="GO" id="GO:0016791">
    <property type="term" value="F:phosphatase activity"/>
    <property type="evidence" value="ECO:0007669"/>
    <property type="project" value="TreeGrafter"/>
</dbReference>
<reference evidence="3" key="1">
    <citation type="submission" date="2017-06" db="EMBL/GenBank/DDBJ databases">
        <authorList>
            <person name="Varghese N."/>
            <person name="Submissions S."/>
        </authorList>
    </citation>
    <scope>NUCLEOTIDE SEQUENCE [LARGE SCALE GENOMIC DNA]</scope>
    <source>
        <strain evidence="3">DSM 137</strain>
    </source>
</reference>
<dbReference type="AlphaFoldDB" id="A0A212Q050"/>
<dbReference type="InterPro" id="IPR029052">
    <property type="entry name" value="Metallo-depent_PP-like"/>
</dbReference>
<gene>
    <name evidence="2" type="ORF">SAMN06265338_101306</name>
</gene>
<dbReference type="RefSeq" id="WP_088518797.1">
    <property type="nucleotide sequence ID" value="NZ_FYDG01000001.1"/>
</dbReference>
<dbReference type="InterPro" id="IPR004843">
    <property type="entry name" value="Calcineurin-like_PHP"/>
</dbReference>
<dbReference type="Pfam" id="PF00149">
    <property type="entry name" value="Metallophos"/>
    <property type="match status" value="1"/>
</dbReference>
<dbReference type="InterPro" id="IPR050126">
    <property type="entry name" value="Ap4A_hydrolase"/>
</dbReference>
<dbReference type="GO" id="GO:0008803">
    <property type="term" value="F:bis(5'-nucleosyl)-tetraphosphatase (symmetrical) activity"/>
    <property type="evidence" value="ECO:0007669"/>
    <property type="project" value="TreeGrafter"/>
</dbReference>
<organism evidence="2 3">
    <name type="scientific">Rhodoblastus acidophilus</name>
    <name type="common">Rhodopseudomonas acidophila</name>
    <dbReference type="NCBI Taxonomy" id="1074"/>
    <lineage>
        <taxon>Bacteria</taxon>
        <taxon>Pseudomonadati</taxon>
        <taxon>Pseudomonadota</taxon>
        <taxon>Alphaproteobacteria</taxon>
        <taxon>Hyphomicrobiales</taxon>
        <taxon>Rhodoblastaceae</taxon>
        <taxon>Rhodoblastus</taxon>
    </lineage>
</organism>
<sequence>MNFWVFAPNGKDAAASVSGVPIGSRLYVVGDVHGRLDLLYEIEKAIEQDLRTAPSSVLTIFLGDYVDRGFQSAGVLEKLSSRQFCTDFVALRGNHEQYLLDFLSDASLLQWWRKCGGLETLHSYGLDIRKAARGEACEAARSELMERIPAKHLDFLSTTLFSFVLGEYFFCHAGVRPGVPLERQAPNDLLTIRDDFLQFSGSFGRIVVHGHSPILKPDVKLNRINIDTCAHASGVLTALVLEADSRRFLSTGHAKPPFRMPAD</sequence>
<dbReference type="Proteomes" id="UP000198418">
    <property type="component" value="Unassembled WGS sequence"/>
</dbReference>
<dbReference type="GO" id="GO:0110154">
    <property type="term" value="P:RNA decapping"/>
    <property type="evidence" value="ECO:0007669"/>
    <property type="project" value="TreeGrafter"/>
</dbReference>
<dbReference type="OrthoDB" id="9807890at2"/>
<proteinExistence type="predicted"/>
<keyword evidence="3" id="KW-1185">Reference proteome</keyword>